<name>A0A8K1GJR8_9PASS</name>
<accession>A0A8K1GJR8</accession>
<comment type="caution">
    <text evidence="2">The sequence shown here is derived from an EMBL/GenBank/DDBJ whole genome shotgun (WGS) entry which is preliminary data.</text>
</comment>
<proteinExistence type="predicted"/>
<dbReference type="EMBL" id="SWJQ01000156">
    <property type="protein sequence ID" value="TRZ20264.1"/>
    <property type="molecule type" value="Genomic_DNA"/>
</dbReference>
<gene>
    <name evidence="2" type="ORF">HGM15179_006849</name>
</gene>
<protein>
    <submittedName>
        <fullName evidence="2">Uncharacterized protein</fullName>
    </submittedName>
</protein>
<reference evidence="2" key="1">
    <citation type="submission" date="2019-04" db="EMBL/GenBank/DDBJ databases">
        <title>Genome assembly of Zosterops borbonicus 15179.</title>
        <authorList>
            <person name="Leroy T."/>
            <person name="Anselmetti Y."/>
            <person name="Tilak M.-K."/>
            <person name="Nabholz B."/>
        </authorList>
    </citation>
    <scope>NUCLEOTIDE SEQUENCE</scope>
    <source>
        <strain evidence="2">HGM_15179</strain>
        <tissue evidence="2">Muscle</tissue>
    </source>
</reference>
<dbReference type="Proteomes" id="UP000796761">
    <property type="component" value="Unassembled WGS sequence"/>
</dbReference>
<keyword evidence="3" id="KW-1185">Reference proteome</keyword>
<evidence type="ECO:0000313" key="2">
    <source>
        <dbReference type="EMBL" id="TRZ20264.1"/>
    </source>
</evidence>
<feature type="region of interest" description="Disordered" evidence="1">
    <location>
        <begin position="49"/>
        <end position="72"/>
    </location>
</feature>
<dbReference type="AlphaFoldDB" id="A0A8K1GJR8"/>
<organism evidence="2 3">
    <name type="scientific">Zosterops borbonicus</name>
    <dbReference type="NCBI Taxonomy" id="364589"/>
    <lineage>
        <taxon>Eukaryota</taxon>
        <taxon>Metazoa</taxon>
        <taxon>Chordata</taxon>
        <taxon>Craniata</taxon>
        <taxon>Vertebrata</taxon>
        <taxon>Euteleostomi</taxon>
        <taxon>Archelosauria</taxon>
        <taxon>Archosauria</taxon>
        <taxon>Dinosauria</taxon>
        <taxon>Saurischia</taxon>
        <taxon>Theropoda</taxon>
        <taxon>Coelurosauria</taxon>
        <taxon>Aves</taxon>
        <taxon>Neognathae</taxon>
        <taxon>Neoaves</taxon>
        <taxon>Telluraves</taxon>
        <taxon>Australaves</taxon>
        <taxon>Passeriformes</taxon>
        <taxon>Sylvioidea</taxon>
        <taxon>Zosteropidae</taxon>
        <taxon>Zosterops</taxon>
    </lineage>
</organism>
<sequence>MPTPWTDVTPEDSLDLLKLLSTVASGYLTYNSHTTTNCCARDGEAEGAYGQPRVTCSSQPAPMSPVSPGHGLSKQVALPRLAQWTGEEEEEGWQSAWLRDYSHLVAHVSSPRFVASVNMLRRHLCLHPSY</sequence>
<evidence type="ECO:0000256" key="1">
    <source>
        <dbReference type="SAM" id="MobiDB-lite"/>
    </source>
</evidence>
<evidence type="ECO:0000313" key="3">
    <source>
        <dbReference type="Proteomes" id="UP000796761"/>
    </source>
</evidence>